<dbReference type="AlphaFoldDB" id="A0A6A5XFI0"/>
<proteinExistence type="inferred from homology"/>
<dbReference type="PRINTS" id="PR00081">
    <property type="entry name" value="GDHRDH"/>
</dbReference>
<dbReference type="RefSeq" id="XP_033379945.1">
    <property type="nucleotide sequence ID" value="XM_033532352.1"/>
</dbReference>
<reference evidence="4" key="1">
    <citation type="journal article" date="2020" name="Stud. Mycol.">
        <title>101 Dothideomycetes genomes: a test case for predicting lifestyles and emergence of pathogens.</title>
        <authorList>
            <person name="Haridas S."/>
            <person name="Albert R."/>
            <person name="Binder M."/>
            <person name="Bloem J."/>
            <person name="Labutti K."/>
            <person name="Salamov A."/>
            <person name="Andreopoulos B."/>
            <person name="Baker S."/>
            <person name="Barry K."/>
            <person name="Bills G."/>
            <person name="Bluhm B."/>
            <person name="Cannon C."/>
            <person name="Castanera R."/>
            <person name="Culley D."/>
            <person name="Daum C."/>
            <person name="Ezra D."/>
            <person name="Gonzalez J."/>
            <person name="Henrissat B."/>
            <person name="Kuo A."/>
            <person name="Liang C."/>
            <person name="Lipzen A."/>
            <person name="Lutzoni F."/>
            <person name="Magnuson J."/>
            <person name="Mondo S."/>
            <person name="Nolan M."/>
            <person name="Ohm R."/>
            <person name="Pangilinan J."/>
            <person name="Park H.-J."/>
            <person name="Ramirez L."/>
            <person name="Alfaro M."/>
            <person name="Sun H."/>
            <person name="Tritt A."/>
            <person name="Yoshinaga Y."/>
            <person name="Zwiers L.-H."/>
            <person name="Turgeon B."/>
            <person name="Goodwin S."/>
            <person name="Spatafora J."/>
            <person name="Crous P."/>
            <person name="Grigoriev I."/>
        </authorList>
    </citation>
    <scope>NUCLEOTIDE SEQUENCE</scope>
    <source>
        <strain evidence="4">CBS 175.79</strain>
    </source>
</reference>
<dbReference type="PROSITE" id="PS00061">
    <property type="entry name" value="ADH_SHORT"/>
    <property type="match status" value="1"/>
</dbReference>
<dbReference type="PANTHER" id="PTHR43180:SF86">
    <property type="entry name" value="DEHYDROGENASE, PUTATIVE (AFU_ORTHOLOGUE AFUA_3G00290)-RELATED"/>
    <property type="match status" value="1"/>
</dbReference>
<evidence type="ECO:0000256" key="3">
    <source>
        <dbReference type="ARBA" id="ARBA00023002"/>
    </source>
</evidence>
<dbReference type="SUPFAM" id="SSF51735">
    <property type="entry name" value="NAD(P)-binding Rossmann-fold domains"/>
    <property type="match status" value="1"/>
</dbReference>
<gene>
    <name evidence="4" type="ORF">BU24DRAFT_466298</name>
</gene>
<dbReference type="InterPro" id="IPR020904">
    <property type="entry name" value="Sc_DH/Rdtase_CS"/>
</dbReference>
<dbReference type="Proteomes" id="UP000799778">
    <property type="component" value="Unassembled WGS sequence"/>
</dbReference>
<dbReference type="InterPro" id="IPR002347">
    <property type="entry name" value="SDR_fam"/>
</dbReference>
<name>A0A6A5XFI0_9PLEO</name>
<protein>
    <submittedName>
        <fullName evidence="4">3-hydroxyacyl-CoA dehydrogenase</fullName>
    </submittedName>
</protein>
<accession>A0A6A5XFI0</accession>
<sequence>MSFVQFSEDFAALRDQVVVLTGGARGIGASVVEVAAASGAHVVFGDRNEQLGQEVAEKTGATFVKADVTQYADVLKIFQVAFEKYGKIDHAVANAAVYEPDLDIFDPNLSIAQIEQAPPTLAFDINITGTLYFSRIAAVYLRQNNTAESKRSLTLVSSVAAFMTPPDTPVYNVTKAGIVSLARSLAQRCPSSHNIRVNCVCPSVTRTPLAATSAIQPLWEGAGLPTNEPVQVANVILGVGCDASSNRKVLWVEGGQSWDIEVKLLELLPQWIGDGPAKTLERVQELVKNLM</sequence>
<keyword evidence="2" id="KW-0521">NADP</keyword>
<dbReference type="GeneID" id="54289749"/>
<evidence type="ECO:0000256" key="2">
    <source>
        <dbReference type="ARBA" id="ARBA00022857"/>
    </source>
</evidence>
<comment type="similarity">
    <text evidence="1">Belongs to the short-chain dehydrogenases/reductases (SDR) family.</text>
</comment>
<keyword evidence="3" id="KW-0560">Oxidoreductase</keyword>
<evidence type="ECO:0000256" key="1">
    <source>
        <dbReference type="ARBA" id="ARBA00006484"/>
    </source>
</evidence>
<evidence type="ECO:0000313" key="5">
    <source>
        <dbReference type="Proteomes" id="UP000799778"/>
    </source>
</evidence>
<dbReference type="OrthoDB" id="37659at2759"/>
<evidence type="ECO:0000313" key="4">
    <source>
        <dbReference type="EMBL" id="KAF2011606.1"/>
    </source>
</evidence>
<dbReference type="Gene3D" id="3.40.50.720">
    <property type="entry name" value="NAD(P)-binding Rossmann-like Domain"/>
    <property type="match status" value="1"/>
</dbReference>
<dbReference type="InterPro" id="IPR036291">
    <property type="entry name" value="NAD(P)-bd_dom_sf"/>
</dbReference>
<dbReference type="GO" id="GO:0016491">
    <property type="term" value="F:oxidoreductase activity"/>
    <property type="evidence" value="ECO:0007669"/>
    <property type="project" value="UniProtKB-KW"/>
</dbReference>
<dbReference type="EMBL" id="ML978074">
    <property type="protein sequence ID" value="KAF2011606.1"/>
    <property type="molecule type" value="Genomic_DNA"/>
</dbReference>
<dbReference type="Pfam" id="PF00106">
    <property type="entry name" value="adh_short"/>
    <property type="match status" value="1"/>
</dbReference>
<organism evidence="4 5">
    <name type="scientific">Aaosphaeria arxii CBS 175.79</name>
    <dbReference type="NCBI Taxonomy" id="1450172"/>
    <lineage>
        <taxon>Eukaryota</taxon>
        <taxon>Fungi</taxon>
        <taxon>Dikarya</taxon>
        <taxon>Ascomycota</taxon>
        <taxon>Pezizomycotina</taxon>
        <taxon>Dothideomycetes</taxon>
        <taxon>Pleosporomycetidae</taxon>
        <taxon>Pleosporales</taxon>
        <taxon>Pleosporales incertae sedis</taxon>
        <taxon>Aaosphaeria</taxon>
    </lineage>
</organism>
<dbReference type="PANTHER" id="PTHR43180">
    <property type="entry name" value="3-OXOACYL-(ACYL-CARRIER-PROTEIN) REDUCTASE (AFU_ORTHOLOGUE AFUA_6G11210)"/>
    <property type="match status" value="1"/>
</dbReference>
<keyword evidence="5" id="KW-1185">Reference proteome</keyword>